<evidence type="ECO:0000313" key="3">
    <source>
        <dbReference type="Proteomes" id="UP000643405"/>
    </source>
</evidence>
<dbReference type="EMBL" id="JACVVX010000004">
    <property type="protein sequence ID" value="MBD0415863.1"/>
    <property type="molecule type" value="Genomic_DNA"/>
</dbReference>
<dbReference type="InterPro" id="IPR004360">
    <property type="entry name" value="Glyas_Fos-R_dOase_dom"/>
</dbReference>
<organism evidence="2 3">
    <name type="scientific">Oryzicola mucosus</name>
    <dbReference type="NCBI Taxonomy" id="2767425"/>
    <lineage>
        <taxon>Bacteria</taxon>
        <taxon>Pseudomonadati</taxon>
        <taxon>Pseudomonadota</taxon>
        <taxon>Alphaproteobacteria</taxon>
        <taxon>Hyphomicrobiales</taxon>
        <taxon>Phyllobacteriaceae</taxon>
        <taxon>Oryzicola</taxon>
    </lineage>
</organism>
<keyword evidence="3" id="KW-1185">Reference proteome</keyword>
<dbReference type="RefSeq" id="WP_188165291.1">
    <property type="nucleotide sequence ID" value="NZ_JACVVX010000004.1"/>
</dbReference>
<dbReference type="SUPFAM" id="SSF54593">
    <property type="entry name" value="Glyoxalase/Bleomycin resistance protein/Dihydroxybiphenyl dioxygenase"/>
    <property type="match status" value="2"/>
</dbReference>
<dbReference type="Pfam" id="PF00903">
    <property type="entry name" value="Glyoxalase"/>
    <property type="match status" value="2"/>
</dbReference>
<feature type="domain" description="VOC" evidence="1">
    <location>
        <begin position="142"/>
        <end position="257"/>
    </location>
</feature>
<dbReference type="InterPro" id="IPR052164">
    <property type="entry name" value="Anthracycline_SecMetBiosynth"/>
</dbReference>
<dbReference type="PANTHER" id="PTHR33993:SF14">
    <property type="entry name" value="GB|AAF24581.1"/>
    <property type="match status" value="1"/>
</dbReference>
<sequence length="259" mass="28154">MTSTQSKFFWYELMTSDMDAAEAFYKAVVGWQTEPFPASDFKYVIFKPSDAPKSGVAGLMALPEEAAASGMRPAWLGYIHATDVDAATESLRKAGGTVHREPSDIPEVGRFSVVADPQGAMFMLMTPNGEGGEPAPPMTPGHIGWHELFAGEWSAAFDFYAGQYGWTKGEPMDMGPMGIYQIFNIDGEMAGGIMTKTADMPHPFWLFYFIVSDIDDAAKRVTDNGGKVLMGPMEVPGGAWVVQCMDPQGAMFALVGFRN</sequence>
<reference evidence="2" key="1">
    <citation type="submission" date="2020-09" db="EMBL/GenBank/DDBJ databases">
        <title>Genome seq and assembly of Tianweitania sp.</title>
        <authorList>
            <person name="Chhetri G."/>
        </authorList>
    </citation>
    <scope>NUCLEOTIDE SEQUENCE</scope>
    <source>
        <strain evidence="2">Rool2</strain>
    </source>
</reference>
<proteinExistence type="predicted"/>
<dbReference type="PANTHER" id="PTHR33993">
    <property type="entry name" value="GLYOXALASE-RELATED"/>
    <property type="match status" value="1"/>
</dbReference>
<evidence type="ECO:0000259" key="1">
    <source>
        <dbReference type="PROSITE" id="PS51819"/>
    </source>
</evidence>
<dbReference type="Proteomes" id="UP000643405">
    <property type="component" value="Unassembled WGS sequence"/>
</dbReference>
<dbReference type="Gene3D" id="3.10.180.10">
    <property type="entry name" value="2,3-Dihydroxybiphenyl 1,2-Dioxygenase, domain 1"/>
    <property type="match status" value="2"/>
</dbReference>
<dbReference type="InterPro" id="IPR037523">
    <property type="entry name" value="VOC_core"/>
</dbReference>
<accession>A0A8J6PK89</accession>
<dbReference type="AlphaFoldDB" id="A0A8J6PK89"/>
<dbReference type="InterPro" id="IPR029068">
    <property type="entry name" value="Glyas_Bleomycin-R_OHBP_Dase"/>
</dbReference>
<feature type="domain" description="VOC" evidence="1">
    <location>
        <begin position="7"/>
        <end position="127"/>
    </location>
</feature>
<gene>
    <name evidence="2" type="ORF">ICI42_14470</name>
</gene>
<dbReference type="PROSITE" id="PS51819">
    <property type="entry name" value="VOC"/>
    <property type="match status" value="2"/>
</dbReference>
<dbReference type="CDD" id="cd07247">
    <property type="entry name" value="SgaA_N_like"/>
    <property type="match status" value="2"/>
</dbReference>
<protein>
    <submittedName>
        <fullName evidence="2">VOC family protein</fullName>
    </submittedName>
</protein>
<comment type="caution">
    <text evidence="2">The sequence shown here is derived from an EMBL/GenBank/DDBJ whole genome shotgun (WGS) entry which is preliminary data.</text>
</comment>
<name>A0A8J6PK89_9HYPH</name>
<evidence type="ECO:0000313" key="2">
    <source>
        <dbReference type="EMBL" id="MBD0415863.1"/>
    </source>
</evidence>